<proteinExistence type="inferred from homology"/>
<evidence type="ECO:0000256" key="2">
    <source>
        <dbReference type="ARBA" id="ARBA00022670"/>
    </source>
</evidence>
<dbReference type="CDD" id="cd07023">
    <property type="entry name" value="S49_Sppa_N_C"/>
    <property type="match status" value="1"/>
</dbReference>
<evidence type="ECO:0000256" key="1">
    <source>
        <dbReference type="ARBA" id="ARBA00008683"/>
    </source>
</evidence>
<dbReference type="OrthoDB" id="9764363at2"/>
<organism evidence="6 7">
    <name type="scientific">Thermus thermamylovorans</name>
    <dbReference type="NCBI Taxonomy" id="2509362"/>
    <lineage>
        <taxon>Bacteria</taxon>
        <taxon>Thermotogati</taxon>
        <taxon>Deinococcota</taxon>
        <taxon>Deinococci</taxon>
        <taxon>Thermales</taxon>
        <taxon>Thermaceae</taxon>
        <taxon>Thermus</taxon>
    </lineage>
</organism>
<accession>A0A4Q9AZ58</accession>
<reference evidence="6 7" key="1">
    <citation type="submission" date="2019-02" db="EMBL/GenBank/DDBJ databases">
        <title>Thermus sp. a novel from hot spring.</title>
        <authorList>
            <person name="Zhao Z."/>
        </authorList>
    </citation>
    <scope>NUCLEOTIDE SEQUENCE [LARGE SCALE GENOMIC DNA]</scope>
    <source>
        <strain evidence="6 7">CFH 72773T</strain>
    </source>
</reference>
<dbReference type="Pfam" id="PF01343">
    <property type="entry name" value="Peptidase_S49"/>
    <property type="match status" value="1"/>
</dbReference>
<dbReference type="Proteomes" id="UP000292858">
    <property type="component" value="Unassembled WGS sequence"/>
</dbReference>
<sequence length="312" mass="33996">MNRKRWLALLLFLLVVALAVVGLGRLTRPEEAARPWREATLFGRGEKVVLLELTGPIPTGRSLEAFLSQVRQAGEDPRARAVVLRVDSPGGGVTETEAIHRALRALSEEKPLVAVFGTVAASGGYYVATAAREILTPPTALTGSIGVIAVIPEVGGLLERVGVRVEVLKEGDLKDLASGLKPLTPEEREILQRYLQEAYELFVERVAAGRNLSLEEVRGLADGRIYSGRQAVALGLADGEGYLEEAARRAAELAGLAEFRLVRYQRPRNLLQDLLGEGPFWGLGSPELEGAFRALRESRLRLEYRFLGGGLW</sequence>
<evidence type="ECO:0000256" key="3">
    <source>
        <dbReference type="ARBA" id="ARBA00022801"/>
    </source>
</evidence>
<dbReference type="AlphaFoldDB" id="A0A4Q9AZ58"/>
<feature type="domain" description="Peptidase S49" evidence="5">
    <location>
        <begin position="105"/>
        <end position="256"/>
    </location>
</feature>
<dbReference type="PANTHER" id="PTHR33209">
    <property type="entry name" value="PROTEASE 4"/>
    <property type="match status" value="1"/>
</dbReference>
<dbReference type="RefSeq" id="WP_130842386.1">
    <property type="nucleotide sequence ID" value="NZ_SIJL01000012.1"/>
</dbReference>
<evidence type="ECO:0000259" key="5">
    <source>
        <dbReference type="Pfam" id="PF01343"/>
    </source>
</evidence>
<evidence type="ECO:0000313" key="6">
    <source>
        <dbReference type="EMBL" id="TBH17450.1"/>
    </source>
</evidence>
<dbReference type="EMBL" id="SIJL01000012">
    <property type="protein sequence ID" value="TBH17450.1"/>
    <property type="molecule type" value="Genomic_DNA"/>
</dbReference>
<dbReference type="GO" id="GO:0008236">
    <property type="term" value="F:serine-type peptidase activity"/>
    <property type="evidence" value="ECO:0007669"/>
    <property type="project" value="UniProtKB-KW"/>
</dbReference>
<dbReference type="Gene3D" id="3.90.226.10">
    <property type="entry name" value="2-enoyl-CoA Hydratase, Chain A, domain 1"/>
    <property type="match status" value="1"/>
</dbReference>
<name>A0A4Q9AZ58_9DEIN</name>
<dbReference type="InterPro" id="IPR029045">
    <property type="entry name" value="ClpP/crotonase-like_dom_sf"/>
</dbReference>
<evidence type="ECO:0000313" key="7">
    <source>
        <dbReference type="Proteomes" id="UP000292858"/>
    </source>
</evidence>
<dbReference type="InterPro" id="IPR004635">
    <property type="entry name" value="Pept_S49_SppA"/>
</dbReference>
<gene>
    <name evidence="6" type="primary">sppA</name>
    <name evidence="6" type="ORF">ETP66_09450</name>
</gene>
<protein>
    <submittedName>
        <fullName evidence="6">Signal peptide peptidase SppA</fullName>
    </submittedName>
</protein>
<comment type="similarity">
    <text evidence="1">Belongs to the peptidase S49 family.</text>
</comment>
<dbReference type="PANTHER" id="PTHR33209:SF1">
    <property type="entry name" value="PEPTIDASE S49 DOMAIN-CONTAINING PROTEIN"/>
    <property type="match status" value="1"/>
</dbReference>
<dbReference type="InterPro" id="IPR047272">
    <property type="entry name" value="S49_SppA_C"/>
</dbReference>
<dbReference type="NCBIfam" id="TIGR00706">
    <property type="entry name" value="SppA_dom"/>
    <property type="match status" value="1"/>
</dbReference>
<dbReference type="InterPro" id="IPR002142">
    <property type="entry name" value="Peptidase_S49"/>
</dbReference>
<keyword evidence="7" id="KW-1185">Reference proteome</keyword>
<comment type="caution">
    <text evidence="6">The sequence shown here is derived from an EMBL/GenBank/DDBJ whole genome shotgun (WGS) entry which is preliminary data.</text>
</comment>
<dbReference type="GO" id="GO:0006508">
    <property type="term" value="P:proteolysis"/>
    <property type="evidence" value="ECO:0007669"/>
    <property type="project" value="UniProtKB-KW"/>
</dbReference>
<dbReference type="Gene3D" id="6.20.330.10">
    <property type="match status" value="1"/>
</dbReference>
<evidence type="ECO:0000256" key="4">
    <source>
        <dbReference type="ARBA" id="ARBA00022825"/>
    </source>
</evidence>
<keyword evidence="4" id="KW-0720">Serine protease</keyword>
<keyword evidence="2" id="KW-0645">Protease</keyword>
<dbReference type="SUPFAM" id="SSF52096">
    <property type="entry name" value="ClpP/crotonase"/>
    <property type="match status" value="1"/>
</dbReference>
<keyword evidence="3" id="KW-0378">Hydrolase</keyword>